<dbReference type="AlphaFoldDB" id="A0AA41PYR7"/>
<proteinExistence type="predicted"/>
<keyword evidence="2" id="KW-1185">Reference proteome</keyword>
<dbReference type="RefSeq" id="WP_235052557.1">
    <property type="nucleotide sequence ID" value="NZ_JAKFHA010000006.1"/>
</dbReference>
<dbReference type="EMBL" id="JAKFHA010000006">
    <property type="protein sequence ID" value="MCF2528398.1"/>
    <property type="molecule type" value="Genomic_DNA"/>
</dbReference>
<organism evidence="1 2">
    <name type="scientific">Yinghuangia soli</name>
    <dbReference type="NCBI Taxonomy" id="2908204"/>
    <lineage>
        <taxon>Bacteria</taxon>
        <taxon>Bacillati</taxon>
        <taxon>Actinomycetota</taxon>
        <taxon>Actinomycetes</taxon>
        <taxon>Kitasatosporales</taxon>
        <taxon>Streptomycetaceae</taxon>
        <taxon>Yinghuangia</taxon>
    </lineage>
</organism>
<evidence type="ECO:0000313" key="2">
    <source>
        <dbReference type="Proteomes" id="UP001165378"/>
    </source>
</evidence>
<protein>
    <submittedName>
        <fullName evidence="1">Uncharacterized protein</fullName>
    </submittedName>
</protein>
<gene>
    <name evidence="1" type="ORF">LZ495_14375</name>
</gene>
<name>A0AA41PYR7_9ACTN</name>
<reference evidence="1" key="1">
    <citation type="submission" date="2022-01" db="EMBL/GenBank/DDBJ databases">
        <title>Genome-Based Taxonomic Classification of the Phylum Actinobacteria.</title>
        <authorList>
            <person name="Gao Y."/>
        </authorList>
    </citation>
    <scope>NUCLEOTIDE SEQUENCE</scope>
    <source>
        <strain evidence="1">KLBMP 8922</strain>
    </source>
</reference>
<sequence length="127" mass="14640">MLKYPEYRAYGWRCTEQVDAIGNDVQDVCEWTYPDTPMTNRLENFFDAYTWECWRSTRILGPIDFPAYCRAMGYVGADRNGDHAYAWSCTGGVGINTQHACALLYETTPVVSRFQNFFDANSWSCRA</sequence>
<accession>A0AA41PYR7</accession>
<dbReference type="Proteomes" id="UP001165378">
    <property type="component" value="Unassembled WGS sequence"/>
</dbReference>
<comment type="caution">
    <text evidence="1">The sequence shown here is derived from an EMBL/GenBank/DDBJ whole genome shotgun (WGS) entry which is preliminary data.</text>
</comment>
<evidence type="ECO:0000313" key="1">
    <source>
        <dbReference type="EMBL" id="MCF2528398.1"/>
    </source>
</evidence>